<dbReference type="EMBL" id="JABKAV010000074">
    <property type="protein sequence ID" value="NVO86428.1"/>
    <property type="molecule type" value="Genomic_DNA"/>
</dbReference>
<protein>
    <submittedName>
        <fullName evidence="1">HNH endonuclease</fullName>
    </submittedName>
</protein>
<accession>A0ABX2Q6C1</accession>
<evidence type="ECO:0000313" key="1">
    <source>
        <dbReference type="EMBL" id="NVO86428.1"/>
    </source>
</evidence>
<sequence length="256" mass="28881">MRLSNSHDDIAANIRTFESYLHGDDAEARQLAMQLLERGSYFVVAELNGAMRFYPSSFVGFRDNSAPKHIGQAGSGVRATTRALEQALHALPFASEKLNGLYQEYARSLGLTNPKAKPPYAKARRFWLTPGNSLQLDLTEFSNAANEHPDFPEGKAAARLHHRFDRRRKPTEAARHDYIQAHGHLFCQVCGFDFEKTYGRPGTDFIEFHHTVAPADLTESYQPKASEYAVVCANCHRMLERHRPWLALPDVKQVLG</sequence>
<dbReference type="RefSeq" id="WP_176901156.1">
    <property type="nucleotide sequence ID" value="NZ_JABKAV010000074.1"/>
</dbReference>
<organism evidence="1 2">
    <name type="scientific">Hymenobacter terrestris</name>
    <dbReference type="NCBI Taxonomy" id="2748310"/>
    <lineage>
        <taxon>Bacteria</taxon>
        <taxon>Pseudomonadati</taxon>
        <taxon>Bacteroidota</taxon>
        <taxon>Cytophagia</taxon>
        <taxon>Cytophagales</taxon>
        <taxon>Hymenobacteraceae</taxon>
        <taxon>Hymenobacter</taxon>
    </lineage>
</organism>
<keyword evidence="1" id="KW-0378">Hydrolase</keyword>
<keyword evidence="2" id="KW-1185">Reference proteome</keyword>
<dbReference type="GO" id="GO:0004519">
    <property type="term" value="F:endonuclease activity"/>
    <property type="evidence" value="ECO:0007669"/>
    <property type="project" value="UniProtKB-KW"/>
</dbReference>
<gene>
    <name evidence="1" type="ORF">HW556_16190</name>
</gene>
<evidence type="ECO:0000313" key="2">
    <source>
        <dbReference type="Proteomes" id="UP000626554"/>
    </source>
</evidence>
<proteinExistence type="predicted"/>
<comment type="caution">
    <text evidence="1">The sequence shown here is derived from an EMBL/GenBank/DDBJ whole genome shotgun (WGS) entry which is preliminary data.</text>
</comment>
<keyword evidence="1" id="KW-0540">Nuclease</keyword>
<keyword evidence="1" id="KW-0255">Endonuclease</keyword>
<dbReference type="Proteomes" id="UP000626554">
    <property type="component" value="Unassembled WGS sequence"/>
</dbReference>
<name>A0ABX2Q6C1_9BACT</name>
<reference evidence="1 2" key="1">
    <citation type="submission" date="2020-05" db="EMBL/GenBank/DDBJ databases">
        <title>Hymenobacter terrestris sp. nov. and Hymenobacter lapidiphilus sp. nov., isolated from regoliths in Antarctica.</title>
        <authorList>
            <person name="Sedlacek I."/>
            <person name="Pantucek R."/>
            <person name="Zeman M."/>
            <person name="Holochova P."/>
            <person name="Kralova S."/>
            <person name="Stankova E."/>
            <person name="Sedo O."/>
            <person name="Micenkova L."/>
            <person name="Svec P."/>
            <person name="Gupta V."/>
            <person name="Sood U."/>
            <person name="Korpole U.S."/>
            <person name="Lal R."/>
        </authorList>
    </citation>
    <scope>NUCLEOTIDE SEQUENCE [LARGE SCALE GENOMIC DNA]</scope>
    <source>
        <strain evidence="1 2">P5252</strain>
    </source>
</reference>